<dbReference type="SUPFAM" id="SSF51735">
    <property type="entry name" value="NAD(P)-binding Rossmann-fold domains"/>
    <property type="match status" value="1"/>
</dbReference>
<feature type="domain" description="Gfo/Idh/MocA-like oxidoreductase N-terminal" evidence="1">
    <location>
        <begin position="10"/>
        <end position="127"/>
    </location>
</feature>
<dbReference type="Proteomes" id="UP000481421">
    <property type="component" value="Unassembled WGS sequence"/>
</dbReference>
<dbReference type="Gene3D" id="3.40.50.720">
    <property type="entry name" value="NAD(P)-binding Rossmann-like Domain"/>
    <property type="match status" value="1"/>
</dbReference>
<dbReference type="InterPro" id="IPR055170">
    <property type="entry name" value="GFO_IDH_MocA-like_dom"/>
</dbReference>
<organism evidence="3 4">
    <name type="scientific">Pseudotabrizicola algicola</name>
    <dbReference type="NCBI Taxonomy" id="2709381"/>
    <lineage>
        <taxon>Bacteria</taxon>
        <taxon>Pseudomonadati</taxon>
        <taxon>Pseudomonadota</taxon>
        <taxon>Alphaproteobacteria</taxon>
        <taxon>Rhodobacterales</taxon>
        <taxon>Paracoccaceae</taxon>
        <taxon>Pseudotabrizicola</taxon>
    </lineage>
</organism>
<dbReference type="SUPFAM" id="SSF55347">
    <property type="entry name" value="Glyceraldehyde-3-phosphate dehydrogenase-like, C-terminal domain"/>
    <property type="match status" value="1"/>
</dbReference>
<dbReference type="GO" id="GO:0000166">
    <property type="term" value="F:nucleotide binding"/>
    <property type="evidence" value="ECO:0007669"/>
    <property type="project" value="InterPro"/>
</dbReference>
<dbReference type="EMBL" id="JAAIKE010000003">
    <property type="protein sequence ID" value="NEX46640.1"/>
    <property type="molecule type" value="Genomic_DNA"/>
</dbReference>
<reference evidence="3 4" key="1">
    <citation type="submission" date="2020-02" db="EMBL/GenBank/DDBJ databases">
        <title>Rhodobacter algicola sp. nov., isolated from microalga culture.</title>
        <authorList>
            <person name="Park C.-Y."/>
        </authorList>
    </citation>
    <scope>NUCLEOTIDE SEQUENCE [LARGE SCALE GENOMIC DNA]</scope>
    <source>
        <strain evidence="3 4">ETT8</strain>
    </source>
</reference>
<feature type="domain" description="GFO/IDH/MocA-like oxidoreductase" evidence="2">
    <location>
        <begin position="138"/>
        <end position="259"/>
    </location>
</feature>
<keyword evidence="4" id="KW-1185">Reference proteome</keyword>
<dbReference type="Gene3D" id="3.30.360.10">
    <property type="entry name" value="Dihydrodipicolinate Reductase, domain 2"/>
    <property type="match status" value="1"/>
</dbReference>
<evidence type="ECO:0000259" key="1">
    <source>
        <dbReference type="Pfam" id="PF01408"/>
    </source>
</evidence>
<proteinExistence type="predicted"/>
<gene>
    <name evidence="3" type="ORF">G3572_10520</name>
</gene>
<evidence type="ECO:0000313" key="3">
    <source>
        <dbReference type="EMBL" id="NEX46640.1"/>
    </source>
</evidence>
<dbReference type="PANTHER" id="PTHR43377">
    <property type="entry name" value="BILIVERDIN REDUCTASE A"/>
    <property type="match status" value="1"/>
</dbReference>
<accession>A0A6B3RKS1</accession>
<comment type="caution">
    <text evidence="3">The sequence shown here is derived from an EMBL/GenBank/DDBJ whole genome shotgun (WGS) entry which is preliminary data.</text>
</comment>
<dbReference type="InterPro" id="IPR000683">
    <property type="entry name" value="Gfo/Idh/MocA-like_OxRdtase_N"/>
</dbReference>
<dbReference type="AlphaFoldDB" id="A0A6B3RKS1"/>
<dbReference type="Pfam" id="PF01408">
    <property type="entry name" value="GFO_IDH_MocA"/>
    <property type="match status" value="1"/>
</dbReference>
<dbReference type="PANTHER" id="PTHR43377:SF8">
    <property type="entry name" value="BLR3664 PROTEIN"/>
    <property type="match status" value="1"/>
</dbReference>
<name>A0A6B3RKS1_9RHOB</name>
<dbReference type="Pfam" id="PF22725">
    <property type="entry name" value="GFO_IDH_MocA_C3"/>
    <property type="match status" value="1"/>
</dbReference>
<dbReference type="RefSeq" id="WP_164611542.1">
    <property type="nucleotide sequence ID" value="NZ_JAAIKE010000003.1"/>
</dbReference>
<dbReference type="InterPro" id="IPR036291">
    <property type="entry name" value="NAD(P)-bd_dom_sf"/>
</dbReference>
<dbReference type="InterPro" id="IPR051450">
    <property type="entry name" value="Gfo/Idh/MocA_Oxidoreductases"/>
</dbReference>
<sequence length="352" mass="39121">MPSVSKEITRLLLIGAGTRGRMWAQVVAESPCVEIAAVVDPSPAAREMFEAEHPGLPWFAEIDPALAAERFDAAILVTPPDGHLAQCRLLFDAGLPVLAEKPLSTSLADTVGIIDAADASGMPLSVGLNFRYLPVSMEMRDWLRGERLGKVGFGQFRYLRNRDGRRPGINRYPLTMRHPMMLEQTIHHLDLIRFCHGREVAAIACHTWNPPWSMYAHDANVHCLLTLEDGAEVNYFGTWSGGWNNPGFEWRIDCTEGVIIQRELHSDLAYAHRADPDLTAIPLPDARPYYDDSIALLGAFLASLRGEVPLPCDGRDHLRSLALCFAGIESGETGRIIRMSDFYTRHGLDRLL</sequence>
<evidence type="ECO:0000259" key="2">
    <source>
        <dbReference type="Pfam" id="PF22725"/>
    </source>
</evidence>
<protein>
    <submittedName>
        <fullName evidence="3">Gfo/Idh/MocA family oxidoreductase</fullName>
    </submittedName>
</protein>
<evidence type="ECO:0000313" key="4">
    <source>
        <dbReference type="Proteomes" id="UP000481421"/>
    </source>
</evidence>